<reference evidence="1 2" key="2">
    <citation type="journal article" date="2023" name="Mol. Biol. Evol.">
        <title>Genomics of Secondarily Temperate Adaptation in the Only Non-Antarctic Icefish.</title>
        <authorList>
            <person name="Rivera-Colon A.G."/>
            <person name="Rayamajhi N."/>
            <person name="Minhas B.F."/>
            <person name="Madrigal G."/>
            <person name="Bilyk K.T."/>
            <person name="Yoon V."/>
            <person name="Hune M."/>
            <person name="Gregory S."/>
            <person name="Cheng C.H.C."/>
            <person name="Catchen J.M."/>
        </authorList>
    </citation>
    <scope>NUCLEOTIDE SEQUENCE [LARGE SCALE GENOMIC DNA]</scope>
    <source>
        <strain evidence="1">JMC-PN-2008</strain>
    </source>
</reference>
<dbReference type="EMBL" id="JAUZQC010000020">
    <property type="protein sequence ID" value="KAK5853383.1"/>
    <property type="molecule type" value="Genomic_DNA"/>
</dbReference>
<name>A0AAN7WY01_ELEMC</name>
<keyword evidence="2" id="KW-1185">Reference proteome</keyword>
<dbReference type="Proteomes" id="UP001346869">
    <property type="component" value="Unassembled WGS sequence"/>
</dbReference>
<sequence length="165" mass="18006">MSASTCDSVLCASQGLHFHGCGTERCFFGMEAAACSRGPAPGSPYPIQLGFVIGSPGLKDTVHHLTRLNACKMSNQRCVWSLQCLSRPPSCRLPHRTPETPLMISGADLWFPLTSDPRPRIHCCWGKRAGTWVPTIHQTRLIFHPTISAADCDITPDPESARYGS</sequence>
<dbReference type="AlphaFoldDB" id="A0AAN7WY01"/>
<organism evidence="1 2">
    <name type="scientific">Eleginops maclovinus</name>
    <name type="common">Patagonian blennie</name>
    <name type="synonym">Eleginus maclovinus</name>
    <dbReference type="NCBI Taxonomy" id="56733"/>
    <lineage>
        <taxon>Eukaryota</taxon>
        <taxon>Metazoa</taxon>
        <taxon>Chordata</taxon>
        <taxon>Craniata</taxon>
        <taxon>Vertebrata</taxon>
        <taxon>Euteleostomi</taxon>
        <taxon>Actinopterygii</taxon>
        <taxon>Neopterygii</taxon>
        <taxon>Teleostei</taxon>
        <taxon>Neoteleostei</taxon>
        <taxon>Acanthomorphata</taxon>
        <taxon>Eupercaria</taxon>
        <taxon>Perciformes</taxon>
        <taxon>Notothenioidei</taxon>
        <taxon>Eleginopidae</taxon>
        <taxon>Eleginops</taxon>
    </lineage>
</organism>
<proteinExistence type="predicted"/>
<comment type="caution">
    <text evidence="1">The sequence shown here is derived from an EMBL/GenBank/DDBJ whole genome shotgun (WGS) entry which is preliminary data.</text>
</comment>
<reference evidence="1 2" key="1">
    <citation type="journal article" date="2023" name="Genes (Basel)">
        <title>Chromosome-Level Genome Assembly and Circadian Gene Repertoire of the Patagonia Blennie Eleginops maclovinus-The Closest Ancestral Proxy of Antarctic Cryonotothenioids.</title>
        <authorList>
            <person name="Cheng C.C."/>
            <person name="Rivera-Colon A.G."/>
            <person name="Minhas B.F."/>
            <person name="Wilson L."/>
            <person name="Rayamajhi N."/>
            <person name="Vargas-Chacoff L."/>
            <person name="Catchen J.M."/>
        </authorList>
    </citation>
    <scope>NUCLEOTIDE SEQUENCE [LARGE SCALE GENOMIC DNA]</scope>
    <source>
        <strain evidence="1">JMC-PN-2008</strain>
    </source>
</reference>
<protein>
    <submittedName>
        <fullName evidence="1">Uncharacterized protein</fullName>
    </submittedName>
</protein>
<accession>A0AAN7WY01</accession>
<gene>
    <name evidence="1" type="ORF">PBY51_007171</name>
</gene>
<evidence type="ECO:0000313" key="1">
    <source>
        <dbReference type="EMBL" id="KAK5853383.1"/>
    </source>
</evidence>
<evidence type="ECO:0000313" key="2">
    <source>
        <dbReference type="Proteomes" id="UP001346869"/>
    </source>
</evidence>